<proteinExistence type="predicted"/>
<dbReference type="OrthoDB" id="9795117at2"/>
<evidence type="ECO:0000313" key="1">
    <source>
        <dbReference type="EMBL" id="PSU49923.1"/>
    </source>
</evidence>
<gene>
    <name evidence="1" type="primary">dsrH</name>
    <name evidence="1" type="ORF">C9J12_07350</name>
</gene>
<protein>
    <submittedName>
        <fullName evidence="1">Sulfurtransferase complex subunit TusB</fullName>
    </submittedName>
</protein>
<dbReference type="AlphaFoldDB" id="A0A2T3JLK8"/>
<dbReference type="Pfam" id="PF04077">
    <property type="entry name" value="DsrH"/>
    <property type="match status" value="1"/>
</dbReference>
<dbReference type="Proteomes" id="UP000240987">
    <property type="component" value="Unassembled WGS sequence"/>
</dbReference>
<dbReference type="InterPro" id="IPR007215">
    <property type="entry name" value="Sulphur_relay_TusB/DsrH"/>
</dbReference>
<dbReference type="GO" id="GO:1990228">
    <property type="term" value="C:sulfurtransferase complex"/>
    <property type="evidence" value="ECO:0007669"/>
    <property type="project" value="TreeGrafter"/>
</dbReference>
<dbReference type="SUPFAM" id="SSF75169">
    <property type="entry name" value="DsrEFH-like"/>
    <property type="match status" value="1"/>
</dbReference>
<keyword evidence="1" id="KW-0808">Transferase</keyword>
<organism evidence="1 2">
    <name type="scientific">Photobacterium frigidiphilum</name>
    <dbReference type="NCBI Taxonomy" id="264736"/>
    <lineage>
        <taxon>Bacteria</taxon>
        <taxon>Pseudomonadati</taxon>
        <taxon>Pseudomonadota</taxon>
        <taxon>Gammaproteobacteria</taxon>
        <taxon>Vibrionales</taxon>
        <taxon>Vibrionaceae</taxon>
        <taxon>Photobacterium</taxon>
    </lineage>
</organism>
<reference evidence="1 2" key="1">
    <citation type="submission" date="2018-01" db="EMBL/GenBank/DDBJ databases">
        <title>Whole genome sequencing of Histamine producing bacteria.</title>
        <authorList>
            <person name="Butler K."/>
        </authorList>
    </citation>
    <scope>NUCLEOTIDE SEQUENCE [LARGE SCALE GENOMIC DNA]</scope>
    <source>
        <strain evidence="1 2">JCM 12947</strain>
    </source>
</reference>
<comment type="caution">
    <text evidence="1">The sequence shown here is derived from an EMBL/GenBank/DDBJ whole genome shotgun (WGS) entry which is preliminary data.</text>
</comment>
<dbReference type="GO" id="GO:0002143">
    <property type="term" value="P:tRNA wobble position uridine thiolation"/>
    <property type="evidence" value="ECO:0007669"/>
    <property type="project" value="InterPro"/>
</dbReference>
<dbReference type="InterPro" id="IPR027396">
    <property type="entry name" value="DsrEFH-like"/>
</dbReference>
<dbReference type="PANTHER" id="PTHR37526">
    <property type="entry name" value="PROTEIN TUSB"/>
    <property type="match status" value="1"/>
</dbReference>
<dbReference type="GO" id="GO:0016740">
    <property type="term" value="F:transferase activity"/>
    <property type="evidence" value="ECO:0007669"/>
    <property type="project" value="UniProtKB-KW"/>
</dbReference>
<evidence type="ECO:0000313" key="2">
    <source>
        <dbReference type="Proteomes" id="UP000240987"/>
    </source>
</evidence>
<dbReference type="NCBIfam" id="TIGR03011">
    <property type="entry name" value="sulf_tusB_dsrH"/>
    <property type="match status" value="1"/>
</dbReference>
<dbReference type="PANTHER" id="PTHR37526:SF1">
    <property type="entry name" value="PROTEIN TUSB"/>
    <property type="match status" value="1"/>
</dbReference>
<dbReference type="RefSeq" id="WP_107242123.1">
    <property type="nucleotide sequence ID" value="NZ_PYMJ01000005.1"/>
</dbReference>
<keyword evidence="2" id="KW-1185">Reference proteome</keyword>
<dbReference type="EMBL" id="PYMJ01000005">
    <property type="protein sequence ID" value="PSU49923.1"/>
    <property type="molecule type" value="Genomic_DNA"/>
</dbReference>
<dbReference type="Gene3D" id="3.40.1260.10">
    <property type="entry name" value="DsrEFH-like"/>
    <property type="match status" value="1"/>
</dbReference>
<sequence length="97" mass="11212">MLHTVTTSPFHTQSLQSCLRYISQDDEILLLQDAVFAGLRENIWSKTIKISGVKIYLLKEDLMARGIVDKVDEYFEVIDYSGFVSLSVQHEAQMKWE</sequence>
<name>A0A2T3JLK8_9GAMM</name>
<accession>A0A2T3JLK8</accession>